<proteinExistence type="predicted"/>
<name>C8NFV8_9LACT</name>
<feature type="transmembrane region" description="Helical" evidence="1">
    <location>
        <begin position="173"/>
        <end position="194"/>
    </location>
</feature>
<dbReference type="HOGENOM" id="CLU_1132337_0_0_9"/>
<reference evidence="2 3" key="1">
    <citation type="submission" date="2009-08" db="EMBL/GenBank/DDBJ databases">
        <authorList>
            <person name="Muzny D."/>
            <person name="Qin X."/>
            <person name="Deng J."/>
            <person name="Jiang H."/>
            <person name="Liu Y."/>
            <person name="Qu J."/>
            <person name="Song X.-Z."/>
            <person name="Zhang L."/>
            <person name="Thornton R."/>
            <person name="Coyle M."/>
            <person name="Francisco L."/>
            <person name="Jackson L."/>
            <person name="Javaid M."/>
            <person name="Korchina V."/>
            <person name="Kovar C."/>
            <person name="Mata R."/>
            <person name="Mathew T."/>
            <person name="Ngo R."/>
            <person name="Nguyen L."/>
            <person name="Nguyen N."/>
            <person name="Okwuonu G."/>
            <person name="Ongeri F."/>
            <person name="Pham C."/>
            <person name="Simmons D."/>
            <person name="Wilczek-Boney K."/>
            <person name="Hale W."/>
            <person name="Jakkamsetti A."/>
            <person name="Pham P."/>
            <person name="Ruth R."/>
            <person name="San Lucas F."/>
            <person name="Warren J."/>
            <person name="Zhang J."/>
            <person name="Zhao Z."/>
            <person name="Zhou C."/>
            <person name="Zhu D."/>
            <person name="Lee S."/>
            <person name="Bess C."/>
            <person name="Blankenburg K."/>
            <person name="Forbes L."/>
            <person name="Fu Q."/>
            <person name="Gubbala S."/>
            <person name="Hirani K."/>
            <person name="Jayaseelan J.C."/>
            <person name="Lara F."/>
            <person name="Munidasa M."/>
            <person name="Palculict T."/>
            <person name="Patil S."/>
            <person name="Pu L.-L."/>
            <person name="Saada N."/>
            <person name="Tang L."/>
            <person name="Weissenberger G."/>
            <person name="Zhu Y."/>
            <person name="Hemphill L."/>
            <person name="Shang Y."/>
            <person name="Youmans B."/>
            <person name="Ayvaz T."/>
            <person name="Ross M."/>
            <person name="Santibanez J."/>
            <person name="Aqrawi P."/>
            <person name="Gross S."/>
            <person name="Joshi V."/>
            <person name="Fowler G."/>
            <person name="Nazareth L."/>
            <person name="Reid J."/>
            <person name="Worley K."/>
            <person name="Petrosino J."/>
            <person name="Highlander S."/>
            <person name="Gibbs R."/>
        </authorList>
    </citation>
    <scope>NUCLEOTIDE SEQUENCE [LARGE SCALE GENOMIC DNA]</scope>
    <source>
        <strain evidence="2 3">ATCC 49175</strain>
    </source>
</reference>
<comment type="caution">
    <text evidence="2">The sequence shown here is derived from an EMBL/GenBank/DDBJ whole genome shotgun (WGS) entry which is preliminary data.</text>
</comment>
<feature type="transmembrane region" description="Helical" evidence="1">
    <location>
        <begin position="214"/>
        <end position="233"/>
    </location>
</feature>
<sequence length="245" mass="27600">MNKMDRLVSVVSMGLVKRWKSILIFLGIWWVFAGLFMKIFANGDFTSFGVYFPIYFDNEVGLIILIIGIAYIIEQFRLESQLGLTRNEQIQSLFIQTIIDSLILTFIFSILLPFREGITVFNTIKIESRLSTLYNPENLFLSIATFFAQVLLIHLIANVIGIVMNKMPLKTGLFALGGVTLLMGIIISGVSHQGKELPDFVKFIIQLGKSINENPGWAISITFLVVIVLLILVTRKHQSKDPNVA</sequence>
<keyword evidence="1" id="KW-0472">Membrane</keyword>
<protein>
    <submittedName>
        <fullName evidence="2">Uncharacterized protein</fullName>
    </submittedName>
</protein>
<feature type="transmembrane region" description="Helical" evidence="1">
    <location>
        <begin position="93"/>
        <end position="114"/>
    </location>
</feature>
<organism evidence="2 3">
    <name type="scientific">Granulicatella adiacens ATCC 49175</name>
    <dbReference type="NCBI Taxonomy" id="638301"/>
    <lineage>
        <taxon>Bacteria</taxon>
        <taxon>Bacillati</taxon>
        <taxon>Bacillota</taxon>
        <taxon>Bacilli</taxon>
        <taxon>Lactobacillales</taxon>
        <taxon>Carnobacteriaceae</taxon>
        <taxon>Granulicatella</taxon>
    </lineage>
</organism>
<feature type="transmembrane region" description="Helical" evidence="1">
    <location>
        <begin position="52"/>
        <end position="73"/>
    </location>
</feature>
<feature type="transmembrane region" description="Helical" evidence="1">
    <location>
        <begin position="139"/>
        <end position="161"/>
    </location>
</feature>
<evidence type="ECO:0000256" key="1">
    <source>
        <dbReference type="SAM" id="Phobius"/>
    </source>
</evidence>
<dbReference type="AlphaFoldDB" id="C8NFV8"/>
<evidence type="ECO:0000313" key="3">
    <source>
        <dbReference type="Proteomes" id="UP000005926"/>
    </source>
</evidence>
<evidence type="ECO:0000313" key="2">
    <source>
        <dbReference type="EMBL" id="EEW37444.1"/>
    </source>
</evidence>
<accession>C8NFV8</accession>
<dbReference type="EMBL" id="ACKZ01000016">
    <property type="protein sequence ID" value="EEW37444.1"/>
    <property type="molecule type" value="Genomic_DNA"/>
</dbReference>
<feature type="transmembrane region" description="Helical" evidence="1">
    <location>
        <begin position="21"/>
        <end position="40"/>
    </location>
</feature>
<keyword evidence="1" id="KW-1133">Transmembrane helix</keyword>
<gene>
    <name evidence="2" type="ORF">HMPREF0444_0803</name>
</gene>
<keyword evidence="1" id="KW-0812">Transmembrane</keyword>
<keyword evidence="3" id="KW-1185">Reference proteome</keyword>
<dbReference type="STRING" id="638301.HMPREF0444_0803"/>
<dbReference type="Proteomes" id="UP000005926">
    <property type="component" value="Unassembled WGS sequence"/>
</dbReference>